<dbReference type="RefSeq" id="XP_038790750.1">
    <property type="nucleotide sequence ID" value="XM_038927458.1"/>
</dbReference>
<reference evidence="1" key="2">
    <citation type="submission" date="2020-08" db="EMBL/GenBank/DDBJ databases">
        <title>Draft Genome Sequence of Cumin Blight Pathogen Alternaria burnsii.</title>
        <authorList>
            <person name="Feng Z."/>
        </authorList>
    </citation>
    <scope>NUCLEOTIDE SEQUENCE</scope>
    <source>
        <strain evidence="1">CBS107.38</strain>
    </source>
</reference>
<reference evidence="1" key="1">
    <citation type="submission" date="2020-01" db="EMBL/GenBank/DDBJ databases">
        <authorList>
            <person name="Feng Z.H.Z."/>
        </authorList>
    </citation>
    <scope>NUCLEOTIDE SEQUENCE</scope>
    <source>
        <strain evidence="1">CBS107.38</strain>
    </source>
</reference>
<proteinExistence type="predicted"/>
<dbReference type="EMBL" id="JAAABM010000002">
    <property type="protein sequence ID" value="KAF7680760.1"/>
    <property type="molecule type" value="Genomic_DNA"/>
</dbReference>
<comment type="caution">
    <text evidence="1">The sequence shown here is derived from an EMBL/GenBank/DDBJ whole genome shotgun (WGS) entry which is preliminary data.</text>
</comment>
<keyword evidence="2" id="KW-1185">Reference proteome</keyword>
<dbReference type="AlphaFoldDB" id="A0A8H7EI14"/>
<protein>
    <submittedName>
        <fullName evidence="1">Uncharacterized protein</fullName>
    </submittedName>
</protein>
<sequence length="129" mass="14439">MSNLQYSMSALYPTEGPISAPSPSIKISSSSIIKARSTTDVLTTLRAHQIMLTNFYVTQNNAYTSAYTAFATQCIVGDMLHTEIKDVVMKLLKQQKDIMLFQTFLKCFQDFVVGLEGNVSHEIDRDYAV</sequence>
<dbReference type="GeneID" id="62200636"/>
<name>A0A8H7EI14_9PLEO</name>
<accession>A0A8H7EI14</accession>
<organism evidence="1 2">
    <name type="scientific">Alternaria burnsii</name>
    <dbReference type="NCBI Taxonomy" id="1187904"/>
    <lineage>
        <taxon>Eukaryota</taxon>
        <taxon>Fungi</taxon>
        <taxon>Dikarya</taxon>
        <taxon>Ascomycota</taxon>
        <taxon>Pezizomycotina</taxon>
        <taxon>Dothideomycetes</taxon>
        <taxon>Pleosporomycetidae</taxon>
        <taxon>Pleosporales</taxon>
        <taxon>Pleosporineae</taxon>
        <taxon>Pleosporaceae</taxon>
        <taxon>Alternaria</taxon>
        <taxon>Alternaria sect. Alternaria</taxon>
    </lineage>
</organism>
<dbReference type="Proteomes" id="UP000596902">
    <property type="component" value="Unassembled WGS sequence"/>
</dbReference>
<evidence type="ECO:0000313" key="1">
    <source>
        <dbReference type="EMBL" id="KAF7680760.1"/>
    </source>
</evidence>
<evidence type="ECO:0000313" key="2">
    <source>
        <dbReference type="Proteomes" id="UP000596902"/>
    </source>
</evidence>
<gene>
    <name evidence="1" type="ORF">GT037_002411</name>
</gene>